<dbReference type="Proteomes" id="UP000316759">
    <property type="component" value="Unassembled WGS sequence"/>
</dbReference>
<dbReference type="InterPro" id="IPR011993">
    <property type="entry name" value="PH-like_dom_sf"/>
</dbReference>
<dbReference type="SUPFAM" id="SSF50729">
    <property type="entry name" value="PH domain-like"/>
    <property type="match status" value="1"/>
</dbReference>
<dbReference type="InterPro" id="IPR040181">
    <property type="entry name" value="PKHG5/7"/>
</dbReference>
<organism evidence="3 4">
    <name type="scientific">Fasciola gigantica</name>
    <name type="common">Giant liver fluke</name>
    <dbReference type="NCBI Taxonomy" id="46835"/>
    <lineage>
        <taxon>Eukaryota</taxon>
        <taxon>Metazoa</taxon>
        <taxon>Spiralia</taxon>
        <taxon>Lophotrochozoa</taxon>
        <taxon>Platyhelminthes</taxon>
        <taxon>Trematoda</taxon>
        <taxon>Digenea</taxon>
        <taxon>Plagiorchiida</taxon>
        <taxon>Echinostomata</taxon>
        <taxon>Echinostomatoidea</taxon>
        <taxon>Fasciolidae</taxon>
        <taxon>Fasciola</taxon>
    </lineage>
</organism>
<dbReference type="AlphaFoldDB" id="A0A504ZC49"/>
<proteinExistence type="predicted"/>
<dbReference type="Gene3D" id="1.20.900.10">
    <property type="entry name" value="Dbl homology (DH) domain"/>
    <property type="match status" value="1"/>
</dbReference>
<dbReference type="PROSITE" id="PS50010">
    <property type="entry name" value="DH_2"/>
    <property type="match status" value="1"/>
</dbReference>
<feature type="domain" description="DH" evidence="2">
    <location>
        <begin position="210"/>
        <end position="401"/>
    </location>
</feature>
<gene>
    <name evidence="3" type="ORF">FGIG_05730</name>
</gene>
<dbReference type="GO" id="GO:0007266">
    <property type="term" value="P:Rho protein signal transduction"/>
    <property type="evidence" value="ECO:0007669"/>
    <property type="project" value="TreeGrafter"/>
</dbReference>
<accession>A0A504ZC49</accession>
<dbReference type="Gene3D" id="2.30.29.30">
    <property type="entry name" value="Pleckstrin-homology domain (PH domain)/Phosphotyrosine-binding domain (PTB)"/>
    <property type="match status" value="1"/>
</dbReference>
<dbReference type="SMART" id="SM00325">
    <property type="entry name" value="RhoGEF"/>
    <property type="match status" value="1"/>
</dbReference>
<dbReference type="PANTHER" id="PTHR13217">
    <property type="entry name" value="PLECKSTRIN HOMOLOGY DOMAIN-CONTAINING FAMILY G MEMBER 7"/>
    <property type="match status" value="1"/>
</dbReference>
<dbReference type="GO" id="GO:0005085">
    <property type="term" value="F:guanyl-nucleotide exchange factor activity"/>
    <property type="evidence" value="ECO:0007669"/>
    <property type="project" value="InterPro"/>
</dbReference>
<dbReference type="EMBL" id="SUNJ01000654">
    <property type="protein sequence ID" value="TPP67468.1"/>
    <property type="molecule type" value="Genomic_DNA"/>
</dbReference>
<dbReference type="InterPro" id="IPR035899">
    <property type="entry name" value="DBL_dom_sf"/>
</dbReference>
<evidence type="ECO:0000313" key="3">
    <source>
        <dbReference type="EMBL" id="TPP67468.1"/>
    </source>
</evidence>
<dbReference type="OrthoDB" id="660555at2759"/>
<dbReference type="STRING" id="46835.A0A504ZC49"/>
<protein>
    <submittedName>
        <fullName evidence="3">Pleckstrin domain-containing family G member 6</fullName>
    </submittedName>
</protein>
<name>A0A504ZC49_FASGI</name>
<reference evidence="3 4" key="1">
    <citation type="submission" date="2019-04" db="EMBL/GenBank/DDBJ databases">
        <title>Annotation for the trematode Fasciola gigantica.</title>
        <authorList>
            <person name="Choi Y.-J."/>
        </authorList>
    </citation>
    <scope>NUCLEOTIDE SEQUENCE [LARGE SCALE GENOMIC DNA]</scope>
    <source>
        <strain evidence="3">Uganda_cow_1</strain>
    </source>
</reference>
<evidence type="ECO:0000256" key="1">
    <source>
        <dbReference type="SAM" id="MobiDB-lite"/>
    </source>
</evidence>
<dbReference type="PANTHER" id="PTHR13217:SF11">
    <property type="entry name" value="PLECKSTRIN HOMOLOGY DOMAIN-CONTAINING FAMILY G MEMBER 5"/>
    <property type="match status" value="1"/>
</dbReference>
<keyword evidence="4" id="KW-1185">Reference proteome</keyword>
<dbReference type="Pfam" id="PF00621">
    <property type="entry name" value="RhoGEF"/>
    <property type="match status" value="1"/>
</dbReference>
<evidence type="ECO:0000313" key="4">
    <source>
        <dbReference type="Proteomes" id="UP000316759"/>
    </source>
</evidence>
<dbReference type="CDD" id="cd00160">
    <property type="entry name" value="RhoGEF"/>
    <property type="match status" value="1"/>
</dbReference>
<feature type="region of interest" description="Disordered" evidence="1">
    <location>
        <begin position="723"/>
        <end position="802"/>
    </location>
</feature>
<dbReference type="InterPro" id="IPR000219">
    <property type="entry name" value="DH_dom"/>
</dbReference>
<sequence>MQADRNIDPDTITVRLWNGYFVSLDGLSEKNIGEALKEHLMEANIPVECVDSNTNKHISWDTPLRNVNRKMLVVQEIGNFSATTVTPSTPGKRLEKRMSSTASDHSKAMQEWFDYCTRHDCNEMSTSELLELRCFLEHPPPCIDLDGDGFGLDEHFRSFILAGKQSELFAENCSILRNNLERHRKHLFSLDESWNAFVKTEKPLTSREHKRQSAIWEIFVTELNYINSLRAILDTYSDPFHRIREKQFLHLDGLKIFSNLEQIFSINLRLWFGYMHPAYCKFKGINKPLDAFMLQPGFHKIPRMFTPYTEYCLHLQTCQKYIKWAARTNPSFTSFLQWANDIDSEHREGLQDRVAKPFKRITQYNLMLENVRKFCDDPEELKAIDRMHTEIGELLKVIDLQMRRVEQSGRMELLESELLFTDCPEKLDEDYKILFDKYKRAPLLEDIELPAPVILTQPEVMVLLRQRQASSAIDAPFDTENSFPLVISPNSLYENDLLISGPDSMRSPNKTEPDHWPYNPIKQSNGVKNDANQMDSVHRHSSIHGLPVMLTRWDPPSGYKVSKLNTSILDRVRSTRIPAESRRTVPRSLLRKGVLRFREAQGKWTDTTCFLLTDQFIIGKSHKATSKSHVKVHRPPIRLDKLVVHKPIDAAWFACAALDDFNMIVSVHTFHADKAKCDDWCNALTGAKERYLELMRPEIVYVSPQGTIPPNWFFRRRSVSSPRSQSFRSQNTSTEDRQHRTLLALSNSSTRRDGDSVVRIPYRRPVRPNLFNPPKDSTLMVSDNRARPIPTPQPDGRRTVTPMGQTRTTLFFNPMHSGQPRIDSPLTAPNTSIMTGRNMLDDDASARSYPIDSFRRSVRSEPTILPQVDLNDEFSDGISDLPQSEDRVITIQNAYGNIRLRDAQMQSTPDLKGTLLRNSRDDSLGSVRTDLRILNGDSIGSRDTVRAPPYRSTMRVFQGETQSSSTRC</sequence>
<evidence type="ECO:0000259" key="2">
    <source>
        <dbReference type="PROSITE" id="PS50010"/>
    </source>
</evidence>
<dbReference type="SUPFAM" id="SSF48065">
    <property type="entry name" value="DBL homology domain (DH-domain)"/>
    <property type="match status" value="1"/>
</dbReference>
<comment type="caution">
    <text evidence="3">The sequence shown here is derived from an EMBL/GenBank/DDBJ whole genome shotgun (WGS) entry which is preliminary data.</text>
</comment>